<evidence type="ECO:0000256" key="1">
    <source>
        <dbReference type="ARBA" id="ARBA00004141"/>
    </source>
</evidence>
<dbReference type="EMBL" id="BAAAQB010000025">
    <property type="protein sequence ID" value="GAA2133136.1"/>
    <property type="molecule type" value="Genomic_DNA"/>
</dbReference>
<feature type="region of interest" description="Disordered" evidence="7">
    <location>
        <begin position="1"/>
        <end position="20"/>
    </location>
</feature>
<organism evidence="10 11">
    <name type="scientific">Arthrobacter humicola</name>
    <dbReference type="NCBI Taxonomy" id="409291"/>
    <lineage>
        <taxon>Bacteria</taxon>
        <taxon>Bacillati</taxon>
        <taxon>Actinomycetota</taxon>
        <taxon>Actinomycetes</taxon>
        <taxon>Micrococcales</taxon>
        <taxon>Micrococcaceae</taxon>
        <taxon>Arthrobacter</taxon>
    </lineage>
</organism>
<accession>A0ABN2YW01</accession>
<dbReference type="RefSeq" id="WP_344364088.1">
    <property type="nucleotide sequence ID" value="NZ_BAAAQB010000025.1"/>
</dbReference>
<evidence type="ECO:0000256" key="4">
    <source>
        <dbReference type="ARBA" id="ARBA00022692"/>
    </source>
</evidence>
<comment type="similarity">
    <text evidence="2">Belongs to the bacterial sugar transferase family.</text>
</comment>
<gene>
    <name evidence="10" type="ORF">GCM10009825_15900</name>
</gene>
<protein>
    <submittedName>
        <fullName evidence="10">Sugar transferase</fullName>
    </submittedName>
</protein>
<comment type="subcellular location">
    <subcellularLocation>
        <location evidence="1">Membrane</location>
        <topology evidence="1">Multi-pass membrane protein</topology>
    </subcellularLocation>
</comment>
<keyword evidence="11" id="KW-1185">Reference proteome</keyword>
<comment type="caution">
    <text evidence="10">The sequence shown here is derived from an EMBL/GenBank/DDBJ whole genome shotgun (WGS) entry which is preliminary data.</text>
</comment>
<dbReference type="GO" id="GO:0016740">
    <property type="term" value="F:transferase activity"/>
    <property type="evidence" value="ECO:0007669"/>
    <property type="project" value="UniProtKB-KW"/>
</dbReference>
<keyword evidence="4 8" id="KW-0812">Transmembrane</keyword>
<dbReference type="Pfam" id="PF02397">
    <property type="entry name" value="Bac_transf"/>
    <property type="match status" value="1"/>
</dbReference>
<feature type="transmembrane region" description="Helical" evidence="8">
    <location>
        <begin position="170"/>
        <end position="187"/>
    </location>
</feature>
<evidence type="ECO:0000256" key="5">
    <source>
        <dbReference type="ARBA" id="ARBA00022989"/>
    </source>
</evidence>
<name>A0ABN2YW01_9MICC</name>
<evidence type="ECO:0000313" key="10">
    <source>
        <dbReference type="EMBL" id="GAA2133136.1"/>
    </source>
</evidence>
<evidence type="ECO:0000256" key="3">
    <source>
        <dbReference type="ARBA" id="ARBA00022679"/>
    </source>
</evidence>
<keyword evidence="3 10" id="KW-0808">Transferase</keyword>
<feature type="domain" description="Bacterial sugar transferase" evidence="9">
    <location>
        <begin position="341"/>
        <end position="528"/>
    </location>
</feature>
<keyword evidence="6 8" id="KW-0472">Membrane</keyword>
<feature type="transmembrane region" description="Helical" evidence="8">
    <location>
        <begin position="346"/>
        <end position="368"/>
    </location>
</feature>
<dbReference type="PANTHER" id="PTHR30576:SF10">
    <property type="entry name" value="SLL5057 PROTEIN"/>
    <property type="match status" value="1"/>
</dbReference>
<dbReference type="NCBIfam" id="TIGR03025">
    <property type="entry name" value="EPS_sugtrans"/>
    <property type="match status" value="1"/>
</dbReference>
<reference evidence="10 11" key="1">
    <citation type="journal article" date="2019" name="Int. J. Syst. Evol. Microbiol.">
        <title>The Global Catalogue of Microorganisms (GCM) 10K type strain sequencing project: providing services to taxonomists for standard genome sequencing and annotation.</title>
        <authorList>
            <consortium name="The Broad Institute Genomics Platform"/>
            <consortium name="The Broad Institute Genome Sequencing Center for Infectious Disease"/>
            <person name="Wu L."/>
            <person name="Ma J."/>
        </authorList>
    </citation>
    <scope>NUCLEOTIDE SEQUENCE [LARGE SCALE GENOMIC DNA]</scope>
    <source>
        <strain evidence="10 11">JCM 15921</strain>
    </source>
</reference>
<evidence type="ECO:0000256" key="7">
    <source>
        <dbReference type="SAM" id="MobiDB-lite"/>
    </source>
</evidence>
<feature type="compositionally biased region" description="Basic residues" evidence="7">
    <location>
        <begin position="9"/>
        <end position="20"/>
    </location>
</feature>
<proteinExistence type="inferred from homology"/>
<dbReference type="InterPro" id="IPR003362">
    <property type="entry name" value="Bact_transf"/>
</dbReference>
<feature type="transmembrane region" description="Helical" evidence="8">
    <location>
        <begin position="102"/>
        <end position="123"/>
    </location>
</feature>
<dbReference type="PANTHER" id="PTHR30576">
    <property type="entry name" value="COLANIC BIOSYNTHESIS UDP-GLUCOSE LIPID CARRIER TRANSFERASE"/>
    <property type="match status" value="1"/>
</dbReference>
<evidence type="ECO:0000259" key="9">
    <source>
        <dbReference type="Pfam" id="PF02397"/>
    </source>
</evidence>
<evidence type="ECO:0000256" key="8">
    <source>
        <dbReference type="SAM" id="Phobius"/>
    </source>
</evidence>
<dbReference type="Proteomes" id="UP001500102">
    <property type="component" value="Unassembled WGS sequence"/>
</dbReference>
<feature type="transmembrane region" description="Helical" evidence="8">
    <location>
        <begin position="144"/>
        <end position="164"/>
    </location>
</feature>
<dbReference type="InterPro" id="IPR017475">
    <property type="entry name" value="EPS_sugar_tfrase"/>
</dbReference>
<evidence type="ECO:0000313" key="11">
    <source>
        <dbReference type="Proteomes" id="UP001500102"/>
    </source>
</evidence>
<evidence type="ECO:0000256" key="2">
    <source>
        <dbReference type="ARBA" id="ARBA00006464"/>
    </source>
</evidence>
<keyword evidence="5 8" id="KW-1133">Transmembrane helix</keyword>
<sequence length="534" mass="58540">MSAVDERRRGYRSRGSRLTRRTQPVLASSAGPLGQPWAAADAGRSQNAPAALADAELVDSGKSWAKCYRRWLRITDAAIVAIAVAAAYAFHFEEGGPVLSRGGAGGSYLAVSIAFVVAWVLALEVHRTREETVLGIGSEEYKRVLDATLGVFGGIAIIVIVAGIDVVRSHFALALPAGALLLLINRWQWRGWLNRQRLFGHYLSKVIVVGEPSDVEYVIRQFGKVSGAAYEVVGAALPAGYTESHVQISAQRVPVLCDVDSVAEKVAETGANAVVVAGRLQGGTRSIRQLGWALEGTRAGLVLASSLTDVAGPRIHWRPVEGLPLMHVELPRFTGGKHTLKRLVDIVASAAALLILSPLLGALAWIIVRDSQGPVFFRQERVGRNGKRFKMVKFRSMVTTAEQDLAALRDLNEGAGLLFKLKNDPRITTCGRWLRKYSLDELPQFWNVLRGDMSLVGPRPQLPCEVEGYEGDVSRRLLIKPGITGLWQINGRSNLGWDESVRWDLYYVENWSLTGDIMILWRTFRVILHPVGAY</sequence>
<evidence type="ECO:0000256" key="6">
    <source>
        <dbReference type="ARBA" id="ARBA00023136"/>
    </source>
</evidence>
<feature type="transmembrane region" description="Helical" evidence="8">
    <location>
        <begin position="71"/>
        <end position="90"/>
    </location>
</feature>